<organism evidence="1 2">
    <name type="scientific">SAR324 cluster bacterium</name>
    <dbReference type="NCBI Taxonomy" id="2024889"/>
    <lineage>
        <taxon>Bacteria</taxon>
        <taxon>Deltaproteobacteria</taxon>
        <taxon>SAR324 cluster</taxon>
    </lineage>
</organism>
<evidence type="ECO:0000313" key="2">
    <source>
        <dbReference type="Proteomes" id="UP000226525"/>
    </source>
</evidence>
<proteinExistence type="predicted"/>
<sequence length="123" mass="14177">MTKAEQFDKATKLAMKGDLTLYDEIVHSDYESMNQLVPVNKEMSKSILSGIGDLITVGPMHRIYENEEFVCIHRYSRVASADVFNSVMTAITYKNGKVINQQTVREELDYDPSEGQDWNWEDY</sequence>
<name>A0A2D6YJ54_9DELT</name>
<evidence type="ECO:0008006" key="3">
    <source>
        <dbReference type="Google" id="ProtNLM"/>
    </source>
</evidence>
<reference evidence="2" key="1">
    <citation type="submission" date="2017-09" db="EMBL/GenBank/DDBJ databases">
        <title>The Reconstruction of 2,631 Draft Metagenome-Assembled Genomes from the Global Oceans.</title>
        <authorList>
            <person name="Tully B.J."/>
            <person name="Graham E.D."/>
            <person name="Heidelberg J.F."/>
        </authorList>
    </citation>
    <scope>NUCLEOTIDE SEQUENCE [LARGE SCALE GENOMIC DNA]</scope>
</reference>
<accession>A0A2D6YJ54</accession>
<evidence type="ECO:0000313" key="1">
    <source>
        <dbReference type="EMBL" id="MAH63228.1"/>
    </source>
</evidence>
<dbReference type="EMBL" id="NZEX01000083">
    <property type="protein sequence ID" value="MAH63228.1"/>
    <property type="molecule type" value="Genomic_DNA"/>
</dbReference>
<dbReference type="Proteomes" id="UP000226525">
    <property type="component" value="Unassembled WGS sequence"/>
</dbReference>
<protein>
    <recommendedName>
        <fullName evidence="3">Nuclear transport factor 2 family protein</fullName>
    </recommendedName>
</protein>
<comment type="caution">
    <text evidence="1">The sequence shown here is derived from an EMBL/GenBank/DDBJ whole genome shotgun (WGS) entry which is preliminary data.</text>
</comment>
<gene>
    <name evidence="1" type="ORF">CMN54_07265</name>
</gene>
<dbReference type="AlphaFoldDB" id="A0A2D6YJ54"/>